<keyword evidence="1" id="KW-0808">Transferase</keyword>
<dbReference type="EMBL" id="AOHY01000058">
    <property type="protein sequence ID" value="ELY43171.1"/>
    <property type="molecule type" value="Genomic_DNA"/>
</dbReference>
<protein>
    <submittedName>
        <fullName evidence="1">ADP-specific phosphofructokinase</fullName>
    </submittedName>
</protein>
<comment type="caution">
    <text evidence="1">The sequence shown here is derived from an EMBL/GenBank/DDBJ whole genome shotgun (WGS) entry which is preliminary data.</text>
</comment>
<dbReference type="Proteomes" id="UP000011690">
    <property type="component" value="Unassembled WGS sequence"/>
</dbReference>
<dbReference type="PATRIC" id="fig|1227500.6.peg.3894"/>
<reference evidence="1 2" key="1">
    <citation type="journal article" date="2014" name="PLoS Genet.">
        <title>Phylogenetically driven sequencing of extremely halophilic archaea reveals strategies for static and dynamic osmo-response.</title>
        <authorList>
            <person name="Becker E.A."/>
            <person name="Seitzer P.M."/>
            <person name="Tritt A."/>
            <person name="Larsen D."/>
            <person name="Krusor M."/>
            <person name="Yao A.I."/>
            <person name="Wu D."/>
            <person name="Madern D."/>
            <person name="Eisen J.A."/>
            <person name="Darling A.E."/>
            <person name="Facciotti M.T."/>
        </authorList>
    </citation>
    <scope>NUCLEOTIDE SEQUENCE [LARGE SCALE GENOMIC DNA]</scope>
    <source>
        <strain evidence="1 2">JCM 10635</strain>
    </source>
</reference>
<sequence length="43" mass="4518">MIDQVGAVVDGALLAAYHNLTPKHVDETADDGFLLYAGGRCLS</sequence>
<dbReference type="GO" id="GO:0016301">
    <property type="term" value="F:kinase activity"/>
    <property type="evidence" value="ECO:0007669"/>
    <property type="project" value="UniProtKB-KW"/>
</dbReference>
<accession>L9W1K8</accession>
<evidence type="ECO:0000313" key="2">
    <source>
        <dbReference type="Proteomes" id="UP000011690"/>
    </source>
</evidence>
<keyword evidence="2" id="KW-1185">Reference proteome</keyword>
<dbReference type="AlphaFoldDB" id="L9W1K8"/>
<keyword evidence="1" id="KW-0418">Kinase</keyword>
<gene>
    <name evidence="1" type="ORF">C494_19277</name>
</gene>
<organism evidence="1 2">
    <name type="scientific">Natronorubrum bangense JCM 10635</name>
    <dbReference type="NCBI Taxonomy" id="1227500"/>
    <lineage>
        <taxon>Archaea</taxon>
        <taxon>Methanobacteriati</taxon>
        <taxon>Methanobacteriota</taxon>
        <taxon>Stenosarchaea group</taxon>
        <taxon>Halobacteria</taxon>
        <taxon>Halobacteriales</taxon>
        <taxon>Natrialbaceae</taxon>
        <taxon>Natronorubrum</taxon>
    </lineage>
</organism>
<dbReference type="STRING" id="1227500.C494_19277"/>
<evidence type="ECO:0000313" key="1">
    <source>
        <dbReference type="EMBL" id="ELY43171.1"/>
    </source>
</evidence>
<name>L9W1K8_9EURY</name>
<proteinExistence type="predicted"/>